<sequence>MRPTQTERPLTFVEVFFGLQHHQGYIVGGILEDVHRGGVREPVQVHVVHRDQPVTCINITAVTHMLALITIVTAVRGHLGGRRLTQPAVRRCAVRLCRPVLRRLGHLAQVVVRAAHYPRIGKGRGAHWIETWKVELILDQYGARRGLVEGHLRVGDPVEVVWGNRSTGVRFPFSTSKMCTPLEYTPSMMPVWDRFSGSTRWKWTPYSKPRFPHAPVLLTLRNSNSASESDAP</sequence>
<accession>A0A4Z2GIK0</accession>
<comment type="caution">
    <text evidence="1">The sequence shown here is derived from an EMBL/GenBank/DDBJ whole genome shotgun (WGS) entry which is preliminary data.</text>
</comment>
<proteinExistence type="predicted"/>
<organism evidence="1 2">
    <name type="scientific">Liparis tanakae</name>
    <name type="common">Tanaka's snailfish</name>
    <dbReference type="NCBI Taxonomy" id="230148"/>
    <lineage>
        <taxon>Eukaryota</taxon>
        <taxon>Metazoa</taxon>
        <taxon>Chordata</taxon>
        <taxon>Craniata</taxon>
        <taxon>Vertebrata</taxon>
        <taxon>Euteleostomi</taxon>
        <taxon>Actinopterygii</taxon>
        <taxon>Neopterygii</taxon>
        <taxon>Teleostei</taxon>
        <taxon>Neoteleostei</taxon>
        <taxon>Acanthomorphata</taxon>
        <taxon>Eupercaria</taxon>
        <taxon>Perciformes</taxon>
        <taxon>Cottioidei</taxon>
        <taxon>Cottales</taxon>
        <taxon>Liparidae</taxon>
        <taxon>Liparis</taxon>
    </lineage>
</organism>
<dbReference type="EMBL" id="SRLO01000518">
    <property type="protein sequence ID" value="TNN53358.1"/>
    <property type="molecule type" value="Genomic_DNA"/>
</dbReference>
<gene>
    <name evidence="1" type="ORF">EYF80_036425</name>
</gene>
<name>A0A4Z2GIK0_9TELE</name>
<evidence type="ECO:0000313" key="2">
    <source>
        <dbReference type="Proteomes" id="UP000314294"/>
    </source>
</evidence>
<dbReference type="AlphaFoldDB" id="A0A4Z2GIK0"/>
<reference evidence="1 2" key="1">
    <citation type="submission" date="2019-03" db="EMBL/GenBank/DDBJ databases">
        <title>First draft genome of Liparis tanakae, snailfish: a comprehensive survey of snailfish specific genes.</title>
        <authorList>
            <person name="Kim W."/>
            <person name="Song I."/>
            <person name="Jeong J.-H."/>
            <person name="Kim D."/>
            <person name="Kim S."/>
            <person name="Ryu S."/>
            <person name="Song J.Y."/>
            <person name="Lee S.K."/>
        </authorList>
    </citation>
    <scope>NUCLEOTIDE SEQUENCE [LARGE SCALE GENOMIC DNA]</scope>
    <source>
        <tissue evidence="1">Muscle</tissue>
    </source>
</reference>
<dbReference type="Proteomes" id="UP000314294">
    <property type="component" value="Unassembled WGS sequence"/>
</dbReference>
<evidence type="ECO:0000313" key="1">
    <source>
        <dbReference type="EMBL" id="TNN53358.1"/>
    </source>
</evidence>
<keyword evidence="2" id="KW-1185">Reference proteome</keyword>
<protein>
    <submittedName>
        <fullName evidence="1">Uncharacterized protein</fullName>
    </submittedName>
</protein>